<protein>
    <recommendedName>
        <fullName evidence="4">Tail fiber assembly protein</fullName>
    </recommendedName>
</protein>
<dbReference type="Proteomes" id="UP001320148">
    <property type="component" value="Chromosome"/>
</dbReference>
<evidence type="ECO:0000313" key="2">
    <source>
        <dbReference type="EMBL" id="BCS94621.1"/>
    </source>
</evidence>
<sequence length="312" mass="34997">MKFFTESQMVSVSLYDQSGWWKGNTEIHVAAGTALPLGCTENIYTPSAGGQTGHYASEAGAWTEVEDKTGTPYWNADGVRGEINTPDGAIPNGCTGIAPPEHNSEKQFAVFQNGAWIVRESHLGKPYWDENQVEYIVTDRRWECPADHTLSPPPTPKDGYGFKLIDSAWKELPDYTGTTIWNRSTREERVIQEVGEVWDAQWTELPPPSPFHLTHDGSAWILDEPSLAAARRKERDGKITGVYIPASQQLTRWIDSAEGEPAALAYYKTQRTAWHAWADALCDLPEQPTWPWPDGEVSWPEQPPKPTRYNPT</sequence>
<evidence type="ECO:0000313" key="3">
    <source>
        <dbReference type="Proteomes" id="UP001320148"/>
    </source>
</evidence>
<organism evidence="2 3">
    <name type="scientific">Desulfoluna limicola</name>
    <dbReference type="NCBI Taxonomy" id="2810562"/>
    <lineage>
        <taxon>Bacteria</taxon>
        <taxon>Pseudomonadati</taxon>
        <taxon>Thermodesulfobacteriota</taxon>
        <taxon>Desulfobacteria</taxon>
        <taxon>Desulfobacterales</taxon>
        <taxon>Desulfolunaceae</taxon>
        <taxon>Desulfoluna</taxon>
    </lineage>
</organism>
<accession>A0ABM7PBQ3</accession>
<dbReference type="EMBL" id="AP024488">
    <property type="protein sequence ID" value="BCS94621.1"/>
    <property type="molecule type" value="Genomic_DNA"/>
</dbReference>
<evidence type="ECO:0008006" key="4">
    <source>
        <dbReference type="Google" id="ProtNLM"/>
    </source>
</evidence>
<name>A0ABM7PBQ3_9BACT</name>
<feature type="region of interest" description="Disordered" evidence="1">
    <location>
        <begin position="288"/>
        <end position="312"/>
    </location>
</feature>
<reference evidence="2 3" key="1">
    <citation type="submission" date="2021-02" db="EMBL/GenBank/DDBJ databases">
        <title>Complete genome of Desulfoluna sp. strain ASN36.</title>
        <authorList>
            <person name="Takahashi A."/>
            <person name="Kojima H."/>
            <person name="Fukui M."/>
        </authorList>
    </citation>
    <scope>NUCLEOTIDE SEQUENCE [LARGE SCALE GENOMIC DNA]</scope>
    <source>
        <strain evidence="2 3">ASN36</strain>
    </source>
</reference>
<keyword evidence="3" id="KW-1185">Reference proteome</keyword>
<gene>
    <name evidence="2" type="ORF">DSLASN_02530</name>
</gene>
<proteinExistence type="predicted"/>
<evidence type="ECO:0000256" key="1">
    <source>
        <dbReference type="SAM" id="MobiDB-lite"/>
    </source>
</evidence>
<dbReference type="RefSeq" id="WP_236890927.1">
    <property type="nucleotide sequence ID" value="NZ_AP024488.1"/>
</dbReference>